<reference evidence="2" key="1">
    <citation type="submission" date="2023-05" db="EMBL/GenBank/DDBJ databases">
        <title>Comparative genomics of Bacillaceae isolates and their secondary metabolite potential.</title>
        <authorList>
            <person name="Song L."/>
            <person name="Nielsen L.J."/>
            <person name="Mohite O."/>
            <person name="Xu X."/>
            <person name="Weber T."/>
            <person name="Kovacs A.T."/>
        </authorList>
    </citation>
    <scope>NUCLEOTIDE SEQUENCE</scope>
    <source>
        <strain evidence="2">XLM17</strain>
    </source>
</reference>
<dbReference type="AlphaFoldDB" id="A0AA95SD59"/>
<accession>A0AA95SD59</accession>
<feature type="transmembrane region" description="Helical" evidence="1">
    <location>
        <begin position="7"/>
        <end position="25"/>
    </location>
</feature>
<name>A0AA95SD59_9BACI</name>
<evidence type="ECO:0000256" key="1">
    <source>
        <dbReference type="SAM" id="Phobius"/>
    </source>
</evidence>
<dbReference type="Proteomes" id="UP001178288">
    <property type="component" value="Chromosome"/>
</dbReference>
<sequence length="58" mass="6794">MTFKKGFIWGYLVFVLAMAIVYFTIPREHSLIALISVAILFGLYQFVLNLQIKKERKN</sequence>
<feature type="transmembrane region" description="Helical" evidence="1">
    <location>
        <begin position="31"/>
        <end position="50"/>
    </location>
</feature>
<evidence type="ECO:0000313" key="3">
    <source>
        <dbReference type="Proteomes" id="UP001178288"/>
    </source>
</evidence>
<organism evidence="2 3">
    <name type="scientific">Neobacillus novalis</name>
    <dbReference type="NCBI Taxonomy" id="220687"/>
    <lineage>
        <taxon>Bacteria</taxon>
        <taxon>Bacillati</taxon>
        <taxon>Bacillota</taxon>
        <taxon>Bacilli</taxon>
        <taxon>Bacillales</taxon>
        <taxon>Bacillaceae</taxon>
        <taxon>Neobacillus</taxon>
    </lineage>
</organism>
<protein>
    <submittedName>
        <fullName evidence="2">Uncharacterized protein</fullName>
    </submittedName>
</protein>
<dbReference type="RefSeq" id="WP_156482395.1">
    <property type="nucleotide sequence ID" value="NZ_CP126114.1"/>
</dbReference>
<evidence type="ECO:0000313" key="2">
    <source>
        <dbReference type="EMBL" id="WHY88662.1"/>
    </source>
</evidence>
<gene>
    <name evidence="2" type="ORF">QNH39_12850</name>
</gene>
<dbReference type="EMBL" id="CP126114">
    <property type="protein sequence ID" value="WHY88662.1"/>
    <property type="molecule type" value="Genomic_DNA"/>
</dbReference>
<keyword evidence="1" id="KW-1133">Transmembrane helix</keyword>
<keyword evidence="3" id="KW-1185">Reference proteome</keyword>
<keyword evidence="1" id="KW-0812">Transmembrane</keyword>
<keyword evidence="1" id="KW-0472">Membrane</keyword>
<proteinExistence type="predicted"/>
<dbReference type="KEGG" id="nnv:QNH39_12850"/>